<evidence type="ECO:0000259" key="1">
    <source>
        <dbReference type="PROSITE" id="PS50404"/>
    </source>
</evidence>
<dbReference type="EMBL" id="JAUOPB010000002">
    <property type="protein sequence ID" value="MDO6421647.1"/>
    <property type="molecule type" value="Genomic_DNA"/>
</dbReference>
<dbReference type="CDD" id="cd03188">
    <property type="entry name" value="GST_C_Beta"/>
    <property type="match status" value="1"/>
</dbReference>
<comment type="caution">
    <text evidence="3">The sequence shown here is derived from an EMBL/GenBank/DDBJ whole genome shotgun (WGS) entry which is preliminary data.</text>
</comment>
<dbReference type="SFLD" id="SFLDG00358">
    <property type="entry name" value="Main_(cytGST)"/>
    <property type="match status" value="1"/>
</dbReference>
<dbReference type="InterPro" id="IPR040079">
    <property type="entry name" value="Glutathione_S-Trfase"/>
</dbReference>
<dbReference type="SFLD" id="SFLDG01150">
    <property type="entry name" value="Main.1:_Beta-like"/>
    <property type="match status" value="1"/>
</dbReference>
<dbReference type="Gene3D" id="3.40.30.10">
    <property type="entry name" value="Glutaredoxin"/>
    <property type="match status" value="1"/>
</dbReference>
<dbReference type="AlphaFoldDB" id="A0AAW7X522"/>
<dbReference type="InterPro" id="IPR036282">
    <property type="entry name" value="Glutathione-S-Trfase_C_sf"/>
</dbReference>
<dbReference type="CDD" id="cd03057">
    <property type="entry name" value="GST_N_Beta"/>
    <property type="match status" value="1"/>
</dbReference>
<dbReference type="Pfam" id="PF00043">
    <property type="entry name" value="GST_C"/>
    <property type="match status" value="1"/>
</dbReference>
<dbReference type="InterPro" id="IPR036249">
    <property type="entry name" value="Thioredoxin-like_sf"/>
</dbReference>
<dbReference type="InterPro" id="IPR004045">
    <property type="entry name" value="Glutathione_S-Trfase_N"/>
</dbReference>
<accession>A0AAW7X522</accession>
<dbReference type="PANTHER" id="PTHR44051:SF8">
    <property type="entry name" value="GLUTATHIONE S-TRANSFERASE GSTA"/>
    <property type="match status" value="1"/>
</dbReference>
<dbReference type="PANTHER" id="PTHR44051">
    <property type="entry name" value="GLUTATHIONE S-TRANSFERASE-RELATED"/>
    <property type="match status" value="1"/>
</dbReference>
<dbReference type="InterPro" id="IPR004046">
    <property type="entry name" value="GST_C"/>
</dbReference>
<evidence type="ECO:0000313" key="4">
    <source>
        <dbReference type="Proteomes" id="UP001169760"/>
    </source>
</evidence>
<dbReference type="SFLD" id="SFLDS00019">
    <property type="entry name" value="Glutathione_Transferase_(cytos"/>
    <property type="match status" value="1"/>
</dbReference>
<proteinExistence type="predicted"/>
<feature type="domain" description="GST N-terminal" evidence="1">
    <location>
        <begin position="1"/>
        <end position="80"/>
    </location>
</feature>
<dbReference type="Proteomes" id="UP001169760">
    <property type="component" value="Unassembled WGS sequence"/>
</dbReference>
<dbReference type="PROSITE" id="PS50405">
    <property type="entry name" value="GST_CTER"/>
    <property type="match status" value="1"/>
</dbReference>
<name>A0AAW7X522_9GAMM</name>
<dbReference type="Pfam" id="PF13409">
    <property type="entry name" value="GST_N_2"/>
    <property type="match status" value="1"/>
</dbReference>
<evidence type="ECO:0000259" key="2">
    <source>
        <dbReference type="PROSITE" id="PS50405"/>
    </source>
</evidence>
<dbReference type="PROSITE" id="PS50404">
    <property type="entry name" value="GST_NTER"/>
    <property type="match status" value="1"/>
</dbReference>
<dbReference type="RefSeq" id="WP_303491203.1">
    <property type="nucleotide sequence ID" value="NZ_JAUOPB010000002.1"/>
</dbReference>
<dbReference type="InterPro" id="IPR010987">
    <property type="entry name" value="Glutathione-S-Trfase_C-like"/>
</dbReference>
<dbReference type="SUPFAM" id="SSF52833">
    <property type="entry name" value="Thioredoxin-like"/>
    <property type="match status" value="1"/>
</dbReference>
<feature type="domain" description="GST C-terminal" evidence="2">
    <location>
        <begin position="86"/>
        <end position="207"/>
    </location>
</feature>
<gene>
    <name evidence="3" type="ORF">Q4521_04095</name>
</gene>
<dbReference type="Gene3D" id="1.20.1050.10">
    <property type="match status" value="1"/>
</dbReference>
<protein>
    <submittedName>
        <fullName evidence="3">Glutathione S-transferase family protein</fullName>
    </submittedName>
</protein>
<sequence>MYKLFYYPRNASWAPHMVLKEMGVAFELELVDRKCEQQKSMVYMQLNPTGRIPTLVDGDLVMHESAAICLHLCEKHPQAGLIPEVASPNRALFYQWLFYLNSTVQPELMVYFYPQKHTTSDNTAAIKQAQEARVTDMFAFIDSKLEGKEYLVGSSLTVCDYFLFMLAHWASGFNKPPLSYKHLGGYLRILAKREAVVAACSYEGTDLTAYI</sequence>
<evidence type="ECO:0000313" key="3">
    <source>
        <dbReference type="EMBL" id="MDO6421647.1"/>
    </source>
</evidence>
<reference evidence="3" key="1">
    <citation type="submission" date="2023-07" db="EMBL/GenBank/DDBJ databases">
        <title>Genome content predicts the carbon catabolic preferences of heterotrophic bacteria.</title>
        <authorList>
            <person name="Gralka M."/>
        </authorList>
    </citation>
    <scope>NUCLEOTIDE SEQUENCE</scope>
    <source>
        <strain evidence="3">I3M17_2</strain>
    </source>
</reference>
<dbReference type="SUPFAM" id="SSF47616">
    <property type="entry name" value="GST C-terminal domain-like"/>
    <property type="match status" value="1"/>
</dbReference>
<organism evidence="3 4">
    <name type="scientific">Saccharophagus degradans</name>
    <dbReference type="NCBI Taxonomy" id="86304"/>
    <lineage>
        <taxon>Bacteria</taxon>
        <taxon>Pseudomonadati</taxon>
        <taxon>Pseudomonadota</taxon>
        <taxon>Gammaproteobacteria</taxon>
        <taxon>Cellvibrionales</taxon>
        <taxon>Cellvibrionaceae</taxon>
        <taxon>Saccharophagus</taxon>
    </lineage>
</organism>